<dbReference type="InterPro" id="IPR050553">
    <property type="entry name" value="Thioredoxin_ResA/DsbE_sf"/>
</dbReference>
<dbReference type="RefSeq" id="WP_212217442.1">
    <property type="nucleotide sequence ID" value="NZ_JAGUCO010000019.1"/>
</dbReference>
<evidence type="ECO:0000256" key="2">
    <source>
        <dbReference type="ARBA" id="ARBA00022748"/>
    </source>
</evidence>
<keyword evidence="7" id="KW-1185">Reference proteome</keyword>
<accession>A0ABS5JZA2</accession>
<keyword evidence="4" id="KW-0732">Signal</keyword>
<dbReference type="PROSITE" id="PS51352">
    <property type="entry name" value="THIOREDOXIN_2"/>
    <property type="match status" value="1"/>
</dbReference>
<evidence type="ECO:0000313" key="7">
    <source>
        <dbReference type="Proteomes" id="UP000708576"/>
    </source>
</evidence>
<feature type="domain" description="Thioredoxin" evidence="5">
    <location>
        <begin position="32"/>
        <end position="173"/>
    </location>
</feature>
<name>A0ABS5JZA2_9BACT</name>
<evidence type="ECO:0000256" key="1">
    <source>
        <dbReference type="ARBA" id="ARBA00004196"/>
    </source>
</evidence>
<comment type="caution">
    <text evidence="6">The sequence shown here is derived from an EMBL/GenBank/DDBJ whole genome shotgun (WGS) entry which is preliminary data.</text>
</comment>
<dbReference type="InterPro" id="IPR036249">
    <property type="entry name" value="Thioredoxin-like_sf"/>
</dbReference>
<dbReference type="SUPFAM" id="SSF52833">
    <property type="entry name" value="Thioredoxin-like"/>
    <property type="match status" value="1"/>
</dbReference>
<dbReference type="PROSITE" id="PS00194">
    <property type="entry name" value="THIOREDOXIN_1"/>
    <property type="match status" value="1"/>
</dbReference>
<dbReference type="InterPro" id="IPR013740">
    <property type="entry name" value="Redoxin"/>
</dbReference>
<feature type="signal peptide" evidence="4">
    <location>
        <begin position="1"/>
        <end position="24"/>
    </location>
</feature>
<comment type="subcellular location">
    <subcellularLocation>
        <location evidence="1">Cell envelope</location>
    </subcellularLocation>
</comment>
<sequence>MKIVLKVILALAVIIGGYTSIAWANSDEVDYVKVGDKVPAFELKGIESSVSAESLKGKVVLINFFATWCGPCVKELPHLEKEVWKEFKNNEEFALLVVGREHSQEEIDIFAQKKSLNLPFYPDPEREVFSKFAKQNIPRNFIVDKDGTIIYSAVGYSDKEFNKMIQLLKNKLK</sequence>
<reference evidence="6 7" key="1">
    <citation type="journal article" date="2015" name="Int. J. Syst. Evol. Microbiol.">
        <title>Carboxylicivirga linearis sp. nov., isolated from a sea cucumber culture pond.</title>
        <authorList>
            <person name="Wang F.Q."/>
            <person name="Zhou Y.X."/>
            <person name="Lin X.Z."/>
            <person name="Chen G.J."/>
            <person name="Du Z.J."/>
        </authorList>
    </citation>
    <scope>NUCLEOTIDE SEQUENCE [LARGE SCALE GENOMIC DNA]</scope>
    <source>
        <strain evidence="6 7">FB218</strain>
    </source>
</reference>
<evidence type="ECO:0000256" key="3">
    <source>
        <dbReference type="ARBA" id="ARBA00023284"/>
    </source>
</evidence>
<evidence type="ECO:0000259" key="5">
    <source>
        <dbReference type="PROSITE" id="PS51352"/>
    </source>
</evidence>
<dbReference type="PANTHER" id="PTHR42852:SF17">
    <property type="entry name" value="THIOREDOXIN-LIKE PROTEIN HI_1115"/>
    <property type="match status" value="1"/>
</dbReference>
<keyword evidence="3" id="KW-0676">Redox-active center</keyword>
<dbReference type="CDD" id="cd02966">
    <property type="entry name" value="TlpA_like_family"/>
    <property type="match status" value="1"/>
</dbReference>
<dbReference type="PANTHER" id="PTHR42852">
    <property type="entry name" value="THIOL:DISULFIDE INTERCHANGE PROTEIN DSBE"/>
    <property type="match status" value="1"/>
</dbReference>
<feature type="chain" id="PRO_5045286141" evidence="4">
    <location>
        <begin position="25"/>
        <end position="173"/>
    </location>
</feature>
<dbReference type="InterPro" id="IPR013766">
    <property type="entry name" value="Thioredoxin_domain"/>
</dbReference>
<dbReference type="InterPro" id="IPR017937">
    <property type="entry name" value="Thioredoxin_CS"/>
</dbReference>
<dbReference type="Pfam" id="PF08534">
    <property type="entry name" value="Redoxin"/>
    <property type="match status" value="1"/>
</dbReference>
<organism evidence="6 7">
    <name type="scientific">Carboxylicivirga linearis</name>
    <dbReference type="NCBI Taxonomy" id="1628157"/>
    <lineage>
        <taxon>Bacteria</taxon>
        <taxon>Pseudomonadati</taxon>
        <taxon>Bacteroidota</taxon>
        <taxon>Bacteroidia</taxon>
        <taxon>Marinilabiliales</taxon>
        <taxon>Marinilabiliaceae</taxon>
        <taxon>Carboxylicivirga</taxon>
    </lineage>
</organism>
<evidence type="ECO:0000256" key="4">
    <source>
        <dbReference type="SAM" id="SignalP"/>
    </source>
</evidence>
<dbReference type="Gene3D" id="3.40.30.10">
    <property type="entry name" value="Glutaredoxin"/>
    <property type="match status" value="1"/>
</dbReference>
<gene>
    <name evidence="6" type="ORF">KEM10_17715</name>
</gene>
<protein>
    <submittedName>
        <fullName evidence="6">TlpA family protein disulfide reductase</fullName>
    </submittedName>
</protein>
<evidence type="ECO:0000313" key="6">
    <source>
        <dbReference type="EMBL" id="MBS2100130.1"/>
    </source>
</evidence>
<proteinExistence type="predicted"/>
<keyword evidence="2" id="KW-0201">Cytochrome c-type biogenesis</keyword>
<dbReference type="Proteomes" id="UP000708576">
    <property type="component" value="Unassembled WGS sequence"/>
</dbReference>
<dbReference type="EMBL" id="JAGUCO010000019">
    <property type="protein sequence ID" value="MBS2100130.1"/>
    <property type="molecule type" value="Genomic_DNA"/>
</dbReference>